<evidence type="ECO:0000313" key="2">
    <source>
        <dbReference type="EMBL" id="KAF9697320.1"/>
    </source>
</evidence>
<organism evidence="2 3">
    <name type="scientific">Ascochyta lentis</name>
    <dbReference type="NCBI Taxonomy" id="205686"/>
    <lineage>
        <taxon>Eukaryota</taxon>
        <taxon>Fungi</taxon>
        <taxon>Dikarya</taxon>
        <taxon>Ascomycota</taxon>
        <taxon>Pezizomycotina</taxon>
        <taxon>Dothideomycetes</taxon>
        <taxon>Pleosporomycetidae</taxon>
        <taxon>Pleosporales</taxon>
        <taxon>Pleosporineae</taxon>
        <taxon>Didymellaceae</taxon>
        <taxon>Ascochyta</taxon>
    </lineage>
</organism>
<dbReference type="CDD" id="cd06262">
    <property type="entry name" value="metallo-hydrolase-like_MBL-fold"/>
    <property type="match status" value="1"/>
</dbReference>
<proteinExistence type="predicted"/>
<dbReference type="Proteomes" id="UP000651452">
    <property type="component" value="Unassembled WGS sequence"/>
</dbReference>
<dbReference type="AlphaFoldDB" id="A0A8H7J355"/>
<keyword evidence="3" id="KW-1185">Reference proteome</keyword>
<dbReference type="OrthoDB" id="3341310at2759"/>
<dbReference type="Gene3D" id="3.60.15.10">
    <property type="entry name" value="Ribonuclease Z/Hydroxyacylglutathione hydrolase-like"/>
    <property type="match status" value="1"/>
</dbReference>
<feature type="domain" description="Metallo-beta-lactamase" evidence="1">
    <location>
        <begin position="33"/>
        <end position="257"/>
    </location>
</feature>
<dbReference type="EMBL" id="RZGK01000008">
    <property type="protein sequence ID" value="KAF9697320.1"/>
    <property type="molecule type" value="Genomic_DNA"/>
</dbReference>
<dbReference type="PANTHER" id="PTHR42951">
    <property type="entry name" value="METALLO-BETA-LACTAMASE DOMAIN-CONTAINING"/>
    <property type="match status" value="1"/>
</dbReference>
<protein>
    <recommendedName>
        <fullName evidence="1">Metallo-beta-lactamase domain-containing protein</fullName>
    </recommendedName>
</protein>
<evidence type="ECO:0000259" key="1">
    <source>
        <dbReference type="SMART" id="SM00849"/>
    </source>
</evidence>
<dbReference type="InterPro" id="IPR036866">
    <property type="entry name" value="RibonucZ/Hydroxyglut_hydro"/>
</dbReference>
<reference evidence="2" key="1">
    <citation type="submission" date="2018-12" db="EMBL/GenBank/DDBJ databases">
        <authorList>
            <person name="Syme R.A."/>
            <person name="Farfan-Caceres L."/>
            <person name="Lichtenzveig J."/>
        </authorList>
    </citation>
    <scope>NUCLEOTIDE SEQUENCE</scope>
    <source>
        <strain evidence="2">Al4</strain>
    </source>
</reference>
<dbReference type="InterPro" id="IPR050855">
    <property type="entry name" value="NDM-1-like"/>
</dbReference>
<name>A0A8H7J355_9PLEO</name>
<evidence type="ECO:0000313" key="3">
    <source>
        <dbReference type="Proteomes" id="UP000651452"/>
    </source>
</evidence>
<dbReference type="PANTHER" id="PTHR42951:SF4">
    <property type="entry name" value="ACYL-COENZYME A THIOESTERASE MBLAC2"/>
    <property type="match status" value="1"/>
</dbReference>
<dbReference type="Pfam" id="PF00753">
    <property type="entry name" value="Lactamase_B"/>
    <property type="match status" value="1"/>
</dbReference>
<sequence>MNKTTYLIRENDQFGEYPHIYVKKHTETLPNGQRASVFIVNDTGCGTTTRTHTTKNHEWNIQTFIEHHLNPNNDNIPYLIILSHCHYDHILGLDPFLHPTQHHRSTTISSSSHDRNFLHPQSHLIQHSLCASMNLQCPNYTTTFWAHDHHRLTIPHPQLTTPLLLPITTLHTPGHTPDSLSWYDEDERALYVGDSLYERESMESRCSPWGREAPAPILFPSEGDLTEWWRSVHVLLGFVGEKNKMVGRGRVTLSPGHVSVGVDAVVCLLGVNGFMARVLRGDVEVQEQPEKRGERFGSWVEEGGRFSLGAPLRVVEEGRLGIPEDEWRYCEKLG</sequence>
<dbReference type="SUPFAM" id="SSF56281">
    <property type="entry name" value="Metallo-hydrolase/oxidoreductase"/>
    <property type="match status" value="1"/>
</dbReference>
<dbReference type="InterPro" id="IPR001279">
    <property type="entry name" value="Metallo-B-lactamas"/>
</dbReference>
<comment type="caution">
    <text evidence="2">The sequence shown here is derived from an EMBL/GenBank/DDBJ whole genome shotgun (WGS) entry which is preliminary data.</text>
</comment>
<dbReference type="SMART" id="SM00849">
    <property type="entry name" value="Lactamase_B"/>
    <property type="match status" value="1"/>
</dbReference>
<gene>
    <name evidence="2" type="ORF">EKO04_004915</name>
</gene>
<accession>A0A8H7J355</accession>
<reference evidence="2" key="2">
    <citation type="submission" date="2020-09" db="EMBL/GenBank/DDBJ databases">
        <title>Reference genome assembly for Australian Ascochyta lentis isolate Al4.</title>
        <authorList>
            <person name="Lee R.C."/>
            <person name="Farfan-Caceres L.M."/>
            <person name="Debler J.W."/>
            <person name="Williams A.H."/>
            <person name="Henares B.M."/>
        </authorList>
    </citation>
    <scope>NUCLEOTIDE SEQUENCE</scope>
    <source>
        <strain evidence="2">Al4</strain>
    </source>
</reference>